<feature type="non-terminal residue" evidence="1">
    <location>
        <position position="102"/>
    </location>
</feature>
<keyword evidence="2" id="KW-1185">Reference proteome</keyword>
<organism evidence="1 2">
    <name type="scientific">Trifolium medium</name>
    <dbReference type="NCBI Taxonomy" id="97028"/>
    <lineage>
        <taxon>Eukaryota</taxon>
        <taxon>Viridiplantae</taxon>
        <taxon>Streptophyta</taxon>
        <taxon>Embryophyta</taxon>
        <taxon>Tracheophyta</taxon>
        <taxon>Spermatophyta</taxon>
        <taxon>Magnoliopsida</taxon>
        <taxon>eudicotyledons</taxon>
        <taxon>Gunneridae</taxon>
        <taxon>Pentapetalae</taxon>
        <taxon>rosids</taxon>
        <taxon>fabids</taxon>
        <taxon>Fabales</taxon>
        <taxon>Fabaceae</taxon>
        <taxon>Papilionoideae</taxon>
        <taxon>50 kb inversion clade</taxon>
        <taxon>NPAAA clade</taxon>
        <taxon>Hologalegina</taxon>
        <taxon>IRL clade</taxon>
        <taxon>Trifolieae</taxon>
        <taxon>Trifolium</taxon>
    </lineage>
</organism>
<dbReference type="GO" id="GO:0003676">
    <property type="term" value="F:nucleic acid binding"/>
    <property type="evidence" value="ECO:0007669"/>
    <property type="project" value="InterPro"/>
</dbReference>
<evidence type="ECO:0000313" key="2">
    <source>
        <dbReference type="Proteomes" id="UP000265520"/>
    </source>
</evidence>
<dbReference type="InterPro" id="IPR036875">
    <property type="entry name" value="Znf_CCHC_sf"/>
</dbReference>
<dbReference type="Proteomes" id="UP000265520">
    <property type="component" value="Unassembled WGS sequence"/>
</dbReference>
<protein>
    <submittedName>
        <fullName evidence="1">Uncharacterized protein</fullName>
    </submittedName>
</protein>
<dbReference type="Gene3D" id="4.10.60.10">
    <property type="entry name" value="Zinc finger, CCHC-type"/>
    <property type="match status" value="1"/>
</dbReference>
<accession>A0A392RVD8</accession>
<dbReference type="PANTHER" id="PTHR34222">
    <property type="entry name" value="GAG_PRE-INTEGRS DOMAIN-CONTAINING PROTEIN"/>
    <property type="match status" value="1"/>
</dbReference>
<name>A0A392RVD8_9FABA</name>
<dbReference type="AlphaFoldDB" id="A0A392RVD8"/>
<comment type="caution">
    <text evidence="1">The sequence shown here is derived from an EMBL/GenBank/DDBJ whole genome shotgun (WGS) entry which is preliminary data.</text>
</comment>
<dbReference type="PANTHER" id="PTHR34222:SF99">
    <property type="entry name" value="PROTEIN, PUTATIVE-RELATED"/>
    <property type="match status" value="1"/>
</dbReference>
<dbReference type="GO" id="GO:0008270">
    <property type="term" value="F:zinc ion binding"/>
    <property type="evidence" value="ECO:0007669"/>
    <property type="project" value="InterPro"/>
</dbReference>
<reference evidence="1 2" key="1">
    <citation type="journal article" date="2018" name="Front. Plant Sci.">
        <title>Red Clover (Trifolium pratense) and Zigzag Clover (T. medium) - A Picture of Genomic Similarities and Differences.</title>
        <authorList>
            <person name="Dluhosova J."/>
            <person name="Istvanek J."/>
            <person name="Nedelnik J."/>
            <person name="Repkova J."/>
        </authorList>
    </citation>
    <scope>NUCLEOTIDE SEQUENCE [LARGE SCALE GENOMIC DNA]</scope>
    <source>
        <strain evidence="2">cv. 10/8</strain>
        <tissue evidence="1">Leaf</tissue>
    </source>
</reference>
<proteinExistence type="predicted"/>
<dbReference type="SUPFAM" id="SSF57756">
    <property type="entry name" value="Retrovirus zinc finger-like domains"/>
    <property type="match status" value="1"/>
</dbReference>
<evidence type="ECO:0000313" key="1">
    <source>
        <dbReference type="EMBL" id="MCI40583.1"/>
    </source>
</evidence>
<sequence>MEPFPEINAAFSMIIQHESVNGLDSVVDDPSVSLNLVNGKKFHNQGKGKSPSFGNKDKTCTYCGKEGHIIDVCYRKNGYPPGFKFRDGSVPPKSAMANSVAS</sequence>
<dbReference type="EMBL" id="LXQA010281441">
    <property type="protein sequence ID" value="MCI40583.1"/>
    <property type="molecule type" value="Genomic_DNA"/>
</dbReference>